<dbReference type="InterPro" id="IPR000943">
    <property type="entry name" value="RNA_pol_sigma70"/>
</dbReference>
<dbReference type="InterPro" id="IPR007627">
    <property type="entry name" value="RNA_pol_sigma70_r2"/>
</dbReference>
<dbReference type="PANTHER" id="PTHR30385:SF1">
    <property type="entry name" value="RNA POLYMERASE SIGMA-H FACTOR"/>
    <property type="match status" value="1"/>
</dbReference>
<gene>
    <name evidence="6" type="ORF">EL26_05935</name>
</gene>
<dbReference type="NCBIfam" id="NF006145">
    <property type="entry name" value="PRK08295.1-2"/>
    <property type="match status" value="1"/>
</dbReference>
<dbReference type="SUPFAM" id="SSF88946">
    <property type="entry name" value="Sigma2 domain of RNA polymerase sigma factors"/>
    <property type="match status" value="1"/>
</dbReference>
<comment type="caution">
    <text evidence="6">The sequence shown here is derived from an EMBL/GenBank/DDBJ whole genome shotgun (WGS) entry which is preliminary data.</text>
</comment>
<proteinExistence type="predicted"/>
<dbReference type="InterPro" id="IPR036388">
    <property type="entry name" value="WH-like_DNA-bd_sf"/>
</dbReference>
<dbReference type="Gene3D" id="1.20.120.1810">
    <property type="match status" value="1"/>
</dbReference>
<dbReference type="NCBIfam" id="NF006148">
    <property type="entry name" value="PRK08295.1-5"/>
    <property type="match status" value="1"/>
</dbReference>
<dbReference type="InterPro" id="IPR013324">
    <property type="entry name" value="RNA_pol_sigma_r3/r4-like"/>
</dbReference>
<dbReference type="eggNOG" id="COG1595">
    <property type="taxonomic scope" value="Bacteria"/>
</dbReference>
<name>A0A074LQ81_9BACL</name>
<dbReference type="NCBIfam" id="NF006147">
    <property type="entry name" value="PRK08295.1-4"/>
    <property type="match status" value="1"/>
</dbReference>
<dbReference type="PANTHER" id="PTHR30385">
    <property type="entry name" value="SIGMA FACTOR F FLAGELLAR"/>
    <property type="match status" value="1"/>
</dbReference>
<dbReference type="STRING" id="1157490.EL26_05935"/>
<evidence type="ECO:0000313" key="7">
    <source>
        <dbReference type="Proteomes" id="UP000027931"/>
    </source>
</evidence>
<keyword evidence="3" id="KW-0238">DNA-binding</keyword>
<dbReference type="PROSITE" id="PS00715">
    <property type="entry name" value="SIGMA70_1"/>
    <property type="match status" value="1"/>
</dbReference>
<keyword evidence="2" id="KW-0731">Sigma factor</keyword>
<evidence type="ECO:0000256" key="2">
    <source>
        <dbReference type="ARBA" id="ARBA00023082"/>
    </source>
</evidence>
<feature type="domain" description="RNA polymerase sigma-70" evidence="5">
    <location>
        <begin position="71"/>
        <end position="84"/>
    </location>
</feature>
<dbReference type="GO" id="GO:0016987">
    <property type="term" value="F:sigma factor activity"/>
    <property type="evidence" value="ECO:0007669"/>
    <property type="project" value="UniProtKB-KW"/>
</dbReference>
<dbReference type="GO" id="GO:0006352">
    <property type="term" value="P:DNA-templated transcription initiation"/>
    <property type="evidence" value="ECO:0007669"/>
    <property type="project" value="InterPro"/>
</dbReference>
<dbReference type="SUPFAM" id="SSF88659">
    <property type="entry name" value="Sigma3 and sigma4 domains of RNA polymerase sigma factors"/>
    <property type="match status" value="1"/>
</dbReference>
<keyword evidence="1" id="KW-0805">Transcription regulation</keyword>
<dbReference type="InterPro" id="IPR013325">
    <property type="entry name" value="RNA_pol_sigma_r2"/>
</dbReference>
<organism evidence="6 7">
    <name type="scientific">Tumebacillus flagellatus</name>
    <dbReference type="NCBI Taxonomy" id="1157490"/>
    <lineage>
        <taxon>Bacteria</taxon>
        <taxon>Bacillati</taxon>
        <taxon>Bacillota</taxon>
        <taxon>Bacilli</taxon>
        <taxon>Bacillales</taxon>
        <taxon>Alicyclobacillaceae</taxon>
        <taxon>Tumebacillus</taxon>
    </lineage>
</organism>
<dbReference type="Pfam" id="PF04542">
    <property type="entry name" value="Sigma70_r2"/>
    <property type="match status" value="1"/>
</dbReference>
<dbReference type="InterPro" id="IPR014284">
    <property type="entry name" value="RNA_pol_sigma-70_dom"/>
</dbReference>
<evidence type="ECO:0000256" key="4">
    <source>
        <dbReference type="ARBA" id="ARBA00023163"/>
    </source>
</evidence>
<accession>A0A074LQ81</accession>
<dbReference type="Proteomes" id="UP000027931">
    <property type="component" value="Unassembled WGS sequence"/>
</dbReference>
<dbReference type="InterPro" id="IPR016371">
    <property type="entry name" value="RNA_pol_sigma-H_factor"/>
</dbReference>
<keyword evidence="4" id="KW-0804">Transcription</keyword>
<dbReference type="InterPro" id="IPR013249">
    <property type="entry name" value="RNA_pol_sigma70_r4_t2"/>
</dbReference>
<evidence type="ECO:0000259" key="5">
    <source>
        <dbReference type="PROSITE" id="PS00715"/>
    </source>
</evidence>
<evidence type="ECO:0000256" key="3">
    <source>
        <dbReference type="ARBA" id="ARBA00023125"/>
    </source>
</evidence>
<dbReference type="Gene3D" id="1.10.10.10">
    <property type="entry name" value="Winged helix-like DNA-binding domain superfamily/Winged helix DNA-binding domain"/>
    <property type="match status" value="1"/>
</dbReference>
<dbReference type="AlphaFoldDB" id="A0A074LQ81"/>
<dbReference type="GO" id="GO:0003677">
    <property type="term" value="F:DNA binding"/>
    <property type="evidence" value="ECO:0007669"/>
    <property type="project" value="UniProtKB-KW"/>
</dbReference>
<sequence length="230" mass="26465">MSEVIAVLTAIEHDQKILSVPKATDEEPVEQNVLRAQHGDSDAVEEILQKFNPMVRLKARSYFMAGADNEDLIQEGMIGLYKAIRDYQPERQIPFRAFAEICITRQLITAIKTAMRLKHQPLNYYLSLNRPMYEEDADRTLMDTLPGPMASDPEYVFLVREQVKELRKELSDSLSEFEFQVLTLYVNQNTYKEIADEMGTTTKAVDNALCRVKRKLMAFYSTKNLNKLSS</sequence>
<dbReference type="Pfam" id="PF08281">
    <property type="entry name" value="Sigma70_r4_2"/>
    <property type="match status" value="1"/>
</dbReference>
<reference evidence="6 7" key="1">
    <citation type="journal article" date="2013" name="Int. J. Syst. Evol. Microbiol.">
        <title>Tumebacillus flagellatus sp. nov., an alpha-amylase/pullulanase-producing bacterium isolated from cassava wastewater.</title>
        <authorList>
            <person name="Wang Q."/>
            <person name="Xie N."/>
            <person name="Qin Y."/>
            <person name="Shen N."/>
            <person name="Zhu J."/>
            <person name="Mi H."/>
            <person name="Huang R."/>
        </authorList>
    </citation>
    <scope>NUCLEOTIDE SEQUENCE [LARGE SCALE GENOMIC DNA]</scope>
    <source>
        <strain evidence="6 7">GST4</strain>
    </source>
</reference>
<protein>
    <recommendedName>
        <fullName evidence="5">RNA polymerase sigma-70 domain-containing protein</fullName>
    </recommendedName>
</protein>
<dbReference type="PIRSF" id="PIRSF002939">
    <property type="entry name" value="RNA_polymerase_sigma-H_factor"/>
    <property type="match status" value="1"/>
</dbReference>
<keyword evidence="7" id="KW-1185">Reference proteome</keyword>
<dbReference type="EMBL" id="JMIR01000005">
    <property type="protein sequence ID" value="KEO84306.1"/>
    <property type="molecule type" value="Genomic_DNA"/>
</dbReference>
<evidence type="ECO:0000256" key="1">
    <source>
        <dbReference type="ARBA" id="ARBA00023015"/>
    </source>
</evidence>
<evidence type="ECO:0000313" key="6">
    <source>
        <dbReference type="EMBL" id="KEO84306.1"/>
    </source>
</evidence>
<dbReference type="NCBIfam" id="TIGR02937">
    <property type="entry name" value="sigma70-ECF"/>
    <property type="match status" value="1"/>
</dbReference>